<name>A0A1J5QAR5_9ZZZZ</name>
<evidence type="ECO:0000256" key="1">
    <source>
        <dbReference type="SAM" id="MobiDB-lite"/>
    </source>
</evidence>
<accession>A0A1J5QAR5</accession>
<feature type="compositionally biased region" description="Gly residues" evidence="1">
    <location>
        <begin position="156"/>
        <end position="166"/>
    </location>
</feature>
<feature type="compositionally biased region" description="Basic and acidic residues" evidence="1">
    <location>
        <begin position="144"/>
        <end position="154"/>
    </location>
</feature>
<proteinExistence type="predicted"/>
<reference evidence="2" key="1">
    <citation type="submission" date="2016-10" db="EMBL/GenBank/DDBJ databases">
        <title>Sequence of Gallionella enrichment culture.</title>
        <authorList>
            <person name="Poehlein A."/>
            <person name="Muehling M."/>
            <person name="Daniel R."/>
        </authorList>
    </citation>
    <scope>NUCLEOTIDE SEQUENCE</scope>
</reference>
<organism evidence="2">
    <name type="scientific">mine drainage metagenome</name>
    <dbReference type="NCBI Taxonomy" id="410659"/>
    <lineage>
        <taxon>unclassified sequences</taxon>
        <taxon>metagenomes</taxon>
        <taxon>ecological metagenomes</taxon>
    </lineage>
</organism>
<feature type="region of interest" description="Disordered" evidence="1">
    <location>
        <begin position="126"/>
        <end position="166"/>
    </location>
</feature>
<protein>
    <submittedName>
        <fullName evidence="2">Uncharacterized protein</fullName>
    </submittedName>
</protein>
<comment type="caution">
    <text evidence="2">The sequence shown here is derived from an EMBL/GenBank/DDBJ whole genome shotgun (WGS) entry which is preliminary data.</text>
</comment>
<evidence type="ECO:0000313" key="2">
    <source>
        <dbReference type="EMBL" id="OIQ80282.1"/>
    </source>
</evidence>
<gene>
    <name evidence="2" type="ORF">GALL_379590</name>
</gene>
<dbReference type="AlphaFoldDB" id="A0A1J5QAR5"/>
<feature type="compositionally biased region" description="Gly residues" evidence="1">
    <location>
        <begin position="1"/>
        <end position="12"/>
    </location>
</feature>
<feature type="region of interest" description="Disordered" evidence="1">
    <location>
        <begin position="1"/>
        <end position="29"/>
    </location>
</feature>
<dbReference type="EMBL" id="MLJW01001082">
    <property type="protein sequence ID" value="OIQ80282.1"/>
    <property type="molecule type" value="Genomic_DNA"/>
</dbReference>
<sequence>MEKLPGRGGGRPSGRWQPVLVRPRRSAGGAVPLRAGRQRPAVRCHRHAARAWRSRLANAAAAGDVRDGLHCSGALRRSHCRCLAQGPGHAVGQCRQIRRCVLHADGTASPARLRSGGCRRGGLFARQVRNPERAGRGGQAGPGQRHDGRLDHCGHPVGGGNRRQAG</sequence>